<evidence type="ECO:0000313" key="2">
    <source>
        <dbReference type="EMBL" id="GBP42649.1"/>
    </source>
</evidence>
<name>A0A4C1VWP7_EUMVA</name>
<gene>
    <name evidence="2" type="ORF">EVAR_87200_1</name>
</gene>
<keyword evidence="3" id="KW-1185">Reference proteome</keyword>
<dbReference type="OrthoDB" id="4369127at2759"/>
<dbReference type="Proteomes" id="UP000299102">
    <property type="component" value="Unassembled WGS sequence"/>
</dbReference>
<evidence type="ECO:0000256" key="1">
    <source>
        <dbReference type="SAM" id="MobiDB-lite"/>
    </source>
</evidence>
<accession>A0A4C1VWP7</accession>
<sequence>MQTALSRIEINNDEANSMAVNPSEKPPSLSNSSTLTAHTSTENPILEIPISDEPLNKFNKHVVITVVGDIKKWPVVTKPFETHTRTSIQLSESNIKIDTINAIKEYVNPKTASALRNLLSETPARCRPPARAPSLARASPRLPSLPLRPYRTYA</sequence>
<proteinExistence type="predicted"/>
<dbReference type="AlphaFoldDB" id="A0A4C1VWP7"/>
<organism evidence="2 3">
    <name type="scientific">Eumeta variegata</name>
    <name type="common">Bagworm moth</name>
    <name type="synonym">Eumeta japonica</name>
    <dbReference type="NCBI Taxonomy" id="151549"/>
    <lineage>
        <taxon>Eukaryota</taxon>
        <taxon>Metazoa</taxon>
        <taxon>Ecdysozoa</taxon>
        <taxon>Arthropoda</taxon>
        <taxon>Hexapoda</taxon>
        <taxon>Insecta</taxon>
        <taxon>Pterygota</taxon>
        <taxon>Neoptera</taxon>
        <taxon>Endopterygota</taxon>
        <taxon>Lepidoptera</taxon>
        <taxon>Glossata</taxon>
        <taxon>Ditrysia</taxon>
        <taxon>Tineoidea</taxon>
        <taxon>Psychidae</taxon>
        <taxon>Oiketicinae</taxon>
        <taxon>Eumeta</taxon>
    </lineage>
</organism>
<comment type="caution">
    <text evidence="2">The sequence shown here is derived from an EMBL/GenBank/DDBJ whole genome shotgun (WGS) entry which is preliminary data.</text>
</comment>
<evidence type="ECO:0000313" key="3">
    <source>
        <dbReference type="Proteomes" id="UP000299102"/>
    </source>
</evidence>
<feature type="region of interest" description="Disordered" evidence="1">
    <location>
        <begin position="1"/>
        <end position="36"/>
    </location>
</feature>
<protein>
    <submittedName>
        <fullName evidence="2">Uncharacterized protein</fullName>
    </submittedName>
</protein>
<reference evidence="2 3" key="1">
    <citation type="journal article" date="2019" name="Commun. Biol.">
        <title>The bagworm genome reveals a unique fibroin gene that provides high tensile strength.</title>
        <authorList>
            <person name="Kono N."/>
            <person name="Nakamura H."/>
            <person name="Ohtoshi R."/>
            <person name="Tomita M."/>
            <person name="Numata K."/>
            <person name="Arakawa K."/>
        </authorList>
    </citation>
    <scope>NUCLEOTIDE SEQUENCE [LARGE SCALE GENOMIC DNA]</scope>
</reference>
<dbReference type="EMBL" id="BGZK01000421">
    <property type="protein sequence ID" value="GBP42649.1"/>
    <property type="molecule type" value="Genomic_DNA"/>
</dbReference>